<sequence length="127" mass="14238">MDTNTPAWLLSTSDVVGEPGSATDLNWFKLGKEQYWSRLQDQSCTPQCCSNVWRLKMDTNTPAWLLSTSDVVGEPGSATDLNWFKLGKEQYWSRLQDQSCTPQCRVSLSVGLVYVRQTTGGRKLSVV</sequence>
<gene>
    <name evidence="1" type="ORF">F511_12057</name>
</gene>
<dbReference type="Gene3D" id="2.80.10.50">
    <property type="match status" value="1"/>
</dbReference>
<proteinExistence type="predicted"/>
<keyword evidence="2" id="KW-1185">Reference proteome</keyword>
<name>A0A2Z7A5R3_9LAMI</name>
<accession>A0A2Z7A5R3</accession>
<dbReference type="Proteomes" id="UP000250235">
    <property type="component" value="Unassembled WGS sequence"/>
</dbReference>
<dbReference type="AlphaFoldDB" id="A0A2Z7A5R3"/>
<dbReference type="EMBL" id="KV019034">
    <property type="protein sequence ID" value="KZV16601.1"/>
    <property type="molecule type" value="Genomic_DNA"/>
</dbReference>
<protein>
    <submittedName>
        <fullName evidence="1">Miraculin-like</fullName>
    </submittedName>
</protein>
<evidence type="ECO:0000313" key="1">
    <source>
        <dbReference type="EMBL" id="KZV16601.1"/>
    </source>
</evidence>
<evidence type="ECO:0000313" key="2">
    <source>
        <dbReference type="Proteomes" id="UP000250235"/>
    </source>
</evidence>
<dbReference type="OrthoDB" id="1872570at2759"/>
<organism evidence="1 2">
    <name type="scientific">Dorcoceras hygrometricum</name>
    <dbReference type="NCBI Taxonomy" id="472368"/>
    <lineage>
        <taxon>Eukaryota</taxon>
        <taxon>Viridiplantae</taxon>
        <taxon>Streptophyta</taxon>
        <taxon>Embryophyta</taxon>
        <taxon>Tracheophyta</taxon>
        <taxon>Spermatophyta</taxon>
        <taxon>Magnoliopsida</taxon>
        <taxon>eudicotyledons</taxon>
        <taxon>Gunneridae</taxon>
        <taxon>Pentapetalae</taxon>
        <taxon>asterids</taxon>
        <taxon>lamiids</taxon>
        <taxon>Lamiales</taxon>
        <taxon>Gesneriaceae</taxon>
        <taxon>Didymocarpoideae</taxon>
        <taxon>Trichosporeae</taxon>
        <taxon>Loxocarpinae</taxon>
        <taxon>Dorcoceras</taxon>
    </lineage>
</organism>
<reference evidence="1 2" key="1">
    <citation type="journal article" date="2015" name="Proc. Natl. Acad. Sci. U.S.A.">
        <title>The resurrection genome of Boea hygrometrica: A blueprint for survival of dehydration.</title>
        <authorList>
            <person name="Xiao L."/>
            <person name="Yang G."/>
            <person name="Zhang L."/>
            <person name="Yang X."/>
            <person name="Zhao S."/>
            <person name="Ji Z."/>
            <person name="Zhou Q."/>
            <person name="Hu M."/>
            <person name="Wang Y."/>
            <person name="Chen M."/>
            <person name="Xu Y."/>
            <person name="Jin H."/>
            <person name="Xiao X."/>
            <person name="Hu G."/>
            <person name="Bao F."/>
            <person name="Hu Y."/>
            <person name="Wan P."/>
            <person name="Li L."/>
            <person name="Deng X."/>
            <person name="Kuang T."/>
            <person name="Xiang C."/>
            <person name="Zhu J.K."/>
            <person name="Oliver M.J."/>
            <person name="He Y."/>
        </authorList>
    </citation>
    <scope>NUCLEOTIDE SEQUENCE [LARGE SCALE GENOMIC DNA]</scope>
    <source>
        <strain evidence="2">cv. XS01</strain>
    </source>
</reference>